<dbReference type="Proteomes" id="UP000814140">
    <property type="component" value="Unassembled WGS sequence"/>
</dbReference>
<reference evidence="1" key="1">
    <citation type="submission" date="2021-03" db="EMBL/GenBank/DDBJ databases">
        <authorList>
            <consortium name="DOE Joint Genome Institute"/>
            <person name="Ahrendt S."/>
            <person name="Looney B.P."/>
            <person name="Miyauchi S."/>
            <person name="Morin E."/>
            <person name="Drula E."/>
            <person name="Courty P.E."/>
            <person name="Chicoki N."/>
            <person name="Fauchery L."/>
            <person name="Kohler A."/>
            <person name="Kuo A."/>
            <person name="Labutti K."/>
            <person name="Pangilinan J."/>
            <person name="Lipzen A."/>
            <person name="Riley R."/>
            <person name="Andreopoulos W."/>
            <person name="He G."/>
            <person name="Johnson J."/>
            <person name="Barry K.W."/>
            <person name="Grigoriev I.V."/>
            <person name="Nagy L."/>
            <person name="Hibbett D."/>
            <person name="Henrissat B."/>
            <person name="Matheny P.B."/>
            <person name="Labbe J."/>
            <person name="Martin F."/>
        </authorList>
    </citation>
    <scope>NUCLEOTIDE SEQUENCE</scope>
    <source>
        <strain evidence="1">HHB10654</strain>
    </source>
</reference>
<keyword evidence="2" id="KW-1185">Reference proteome</keyword>
<name>A0ACB8SH47_9AGAM</name>
<sequence length="191" mass="20565">MSDAYTGRSALRVEETSQAVYDHYDRRPEADLQQDLRPSPRPVPQGAAFSNEINGLRAHAAEQEIEKPKPHFLASKVAADEVGTSLLHIFWNLECGSGEALLTVSVEDIRWDKERNPNNVAGGRTVPIALMGGVGGNIIREEGQLPTTCGLEWGIGETKVGRVMEGRGGILAAHWQSGSATAGARRAVLAK</sequence>
<evidence type="ECO:0000313" key="1">
    <source>
        <dbReference type="EMBL" id="KAI0055208.1"/>
    </source>
</evidence>
<comment type="caution">
    <text evidence="1">The sequence shown here is derived from an EMBL/GenBank/DDBJ whole genome shotgun (WGS) entry which is preliminary data.</text>
</comment>
<reference evidence="1" key="2">
    <citation type="journal article" date="2022" name="New Phytol.">
        <title>Evolutionary transition to the ectomycorrhizal habit in the genomes of a hyperdiverse lineage of mushroom-forming fungi.</title>
        <authorList>
            <person name="Looney B."/>
            <person name="Miyauchi S."/>
            <person name="Morin E."/>
            <person name="Drula E."/>
            <person name="Courty P.E."/>
            <person name="Kohler A."/>
            <person name="Kuo A."/>
            <person name="LaButti K."/>
            <person name="Pangilinan J."/>
            <person name="Lipzen A."/>
            <person name="Riley R."/>
            <person name="Andreopoulos W."/>
            <person name="He G."/>
            <person name="Johnson J."/>
            <person name="Nolan M."/>
            <person name="Tritt A."/>
            <person name="Barry K.W."/>
            <person name="Grigoriev I.V."/>
            <person name="Nagy L.G."/>
            <person name="Hibbett D."/>
            <person name="Henrissat B."/>
            <person name="Matheny P.B."/>
            <person name="Labbe J."/>
            <person name="Martin F.M."/>
        </authorList>
    </citation>
    <scope>NUCLEOTIDE SEQUENCE</scope>
    <source>
        <strain evidence="1">HHB10654</strain>
    </source>
</reference>
<protein>
    <submittedName>
        <fullName evidence="1">Uncharacterized protein</fullName>
    </submittedName>
</protein>
<accession>A0ACB8SH47</accession>
<dbReference type="EMBL" id="MU277304">
    <property type="protein sequence ID" value="KAI0055208.1"/>
    <property type="molecule type" value="Genomic_DNA"/>
</dbReference>
<gene>
    <name evidence="1" type="ORF">BV25DRAFT_1843117</name>
</gene>
<proteinExistence type="predicted"/>
<evidence type="ECO:0000313" key="2">
    <source>
        <dbReference type="Proteomes" id="UP000814140"/>
    </source>
</evidence>
<organism evidence="1 2">
    <name type="scientific">Artomyces pyxidatus</name>
    <dbReference type="NCBI Taxonomy" id="48021"/>
    <lineage>
        <taxon>Eukaryota</taxon>
        <taxon>Fungi</taxon>
        <taxon>Dikarya</taxon>
        <taxon>Basidiomycota</taxon>
        <taxon>Agaricomycotina</taxon>
        <taxon>Agaricomycetes</taxon>
        <taxon>Russulales</taxon>
        <taxon>Auriscalpiaceae</taxon>
        <taxon>Artomyces</taxon>
    </lineage>
</organism>